<dbReference type="KEGG" id="dzi:111312661"/>
<evidence type="ECO:0000256" key="1">
    <source>
        <dbReference type="SAM" id="Phobius"/>
    </source>
</evidence>
<dbReference type="Proteomes" id="UP000515121">
    <property type="component" value="Unplaced"/>
</dbReference>
<dbReference type="GO" id="GO:0009507">
    <property type="term" value="C:chloroplast"/>
    <property type="evidence" value="ECO:0007669"/>
    <property type="project" value="TreeGrafter"/>
</dbReference>
<dbReference type="PANTHER" id="PTHR33918">
    <property type="entry name" value="OS01G0704200 PROTEIN"/>
    <property type="match status" value="1"/>
</dbReference>
<keyword evidence="1" id="KW-0472">Membrane</keyword>
<keyword evidence="1" id="KW-0812">Transmembrane</keyword>
<keyword evidence="2" id="KW-1185">Reference proteome</keyword>
<sequence>MDLQSVCLGFPFPNFKLPNHRRFCNQSKLTLVSNYQSFKAPASNIVLRNGNVGLGGYFMPKMKRLNIDFRLWRLNGGGVVCASGSDSNSSLKRTGREKSGVAISRFGGVEPFRGKPGSVSFYGLTHQLVEESKLMSAPFQEEKGSFLWVLAPVALICSLILPQFFFSYAIETFFKDETLIEIVSSFSFEVMFYIGLGMFLLVTDYVQRPYLQFSAKRWGLITGLRGYITSAFFAAGFKVVAPLFAVYLTWPVLGFPALVAVSPILVGCAAQLAFEMILDKRQSSCWPLVPIIFEVYRLYQLTRATQFIQNFMFLMKDSPKSPEMMERGGALIGMVVTFQVVAVVCLWSLMTFLLRLFPSRPVAENY</sequence>
<feature type="transmembrane region" description="Helical" evidence="1">
    <location>
        <begin position="330"/>
        <end position="357"/>
    </location>
</feature>
<accession>A0A6P6AVL0</accession>
<name>A0A6P6AVL0_DURZI</name>
<evidence type="ECO:0000313" key="3">
    <source>
        <dbReference type="RefSeq" id="XP_022768858.1"/>
    </source>
</evidence>
<feature type="transmembrane region" description="Helical" evidence="1">
    <location>
        <begin position="253"/>
        <end position="274"/>
    </location>
</feature>
<evidence type="ECO:0000313" key="2">
    <source>
        <dbReference type="Proteomes" id="UP000515121"/>
    </source>
</evidence>
<dbReference type="RefSeq" id="XP_022768858.1">
    <property type="nucleotide sequence ID" value="XM_022913123.1"/>
</dbReference>
<proteinExistence type="predicted"/>
<dbReference type="GeneID" id="111312661"/>
<organism evidence="2 3">
    <name type="scientific">Durio zibethinus</name>
    <name type="common">Durian</name>
    <dbReference type="NCBI Taxonomy" id="66656"/>
    <lineage>
        <taxon>Eukaryota</taxon>
        <taxon>Viridiplantae</taxon>
        <taxon>Streptophyta</taxon>
        <taxon>Embryophyta</taxon>
        <taxon>Tracheophyta</taxon>
        <taxon>Spermatophyta</taxon>
        <taxon>Magnoliopsida</taxon>
        <taxon>eudicotyledons</taxon>
        <taxon>Gunneridae</taxon>
        <taxon>Pentapetalae</taxon>
        <taxon>rosids</taxon>
        <taxon>malvids</taxon>
        <taxon>Malvales</taxon>
        <taxon>Malvaceae</taxon>
        <taxon>Helicteroideae</taxon>
        <taxon>Durio</taxon>
    </lineage>
</organism>
<dbReference type="AlphaFoldDB" id="A0A6P6AVL0"/>
<keyword evidence="1" id="KW-1133">Transmembrane helix</keyword>
<dbReference type="OrthoDB" id="1927955at2759"/>
<feature type="transmembrane region" description="Helical" evidence="1">
    <location>
        <begin position="145"/>
        <end position="170"/>
    </location>
</feature>
<feature type="transmembrane region" description="Helical" evidence="1">
    <location>
        <begin position="190"/>
        <end position="206"/>
    </location>
</feature>
<dbReference type="PANTHER" id="PTHR33918:SF4">
    <property type="entry name" value="ABC-2 TYPE TRANSPORTER DOMAIN-CONTAINING PROTEIN"/>
    <property type="match status" value="1"/>
</dbReference>
<reference evidence="3" key="1">
    <citation type="submission" date="2025-08" db="UniProtKB">
        <authorList>
            <consortium name="RefSeq"/>
        </authorList>
    </citation>
    <scope>IDENTIFICATION</scope>
    <source>
        <tissue evidence="3">Fruit stalk</tissue>
    </source>
</reference>
<protein>
    <submittedName>
        <fullName evidence="3">Uncharacterized protein LOC111312661</fullName>
    </submittedName>
</protein>
<feature type="transmembrane region" description="Helical" evidence="1">
    <location>
        <begin position="227"/>
        <end position="247"/>
    </location>
</feature>
<gene>
    <name evidence="3" type="primary">LOC111312661</name>
</gene>